<sequence length="617" mass="66331">MMVELLFLIPLLPLASALFIMVAGDAVPRRVLTTMAAGAVGIAAALTIWMWPLAADGARATLYTWIESGPLQIPVQILFSRLSATMTLMVTGVSFLIHVYAVSYLHQERDLRRFFSLFNLFVGAMLVIVLADNLLLLFLGWEGVGFCSYALIGYWYRNPEFADAGRKAFLTTRAADVLFGIALLWLFQLTGSLSITAINQQAVMLPSGSVTAVALLLAAGACGKSAQLPFSSWLPDAMAGPTPVSALIHAATMVTAGVYLLCRLFPLISLSPTALAAIGLTGAATAFYAAASALVQRDIKRLLAYSTISQVGYMFLAVGAGTVTGAMFHLLTHAFFKSLMFMAAGLVIHLAGGEQDLYRLGQLPKRAPVLFWLMLAGAVALAGVPPSSGFFSKDAILAACFARATPYWTGLGGLGLLAAFLTALYALRLVYLLIAAPMDLPSHGQAPLGKTWPLLPLSLLALTAGLLNVPHTLGGTALLDQWLSAPTGIAPARRMEWGLAVATCLLVMAAWQLIRNWRRSAPVFTVGGCTRFFASGWRLDKMIRAVLTVPFRNTGRWLQRCPEKWLTLVLPGRLGRWSQNAGQAFRHVTSGHVSDYLSAMLWGTAWLLIMLTALLAL</sequence>
<dbReference type="GO" id="GO:0012505">
    <property type="term" value="C:endomembrane system"/>
    <property type="evidence" value="ECO:0007669"/>
    <property type="project" value="UniProtKB-SubCell"/>
</dbReference>
<evidence type="ECO:0000313" key="9">
    <source>
        <dbReference type="EMBL" id="APG24587.1"/>
    </source>
</evidence>
<dbReference type="GO" id="GO:0015990">
    <property type="term" value="P:electron transport coupled proton transport"/>
    <property type="evidence" value="ECO:0007669"/>
    <property type="project" value="TreeGrafter"/>
</dbReference>
<dbReference type="InterPro" id="IPR018393">
    <property type="entry name" value="NADHpl_OxRdtase_5_subgr"/>
</dbReference>
<reference evidence="9 10" key="1">
    <citation type="journal article" date="2017" name="Genome Announc.">
        <title>Complete Genome Sequences of Two Acetylene-Fermenting Pelobacter acetylenicus Strains.</title>
        <authorList>
            <person name="Sutton J.M."/>
            <person name="Baesman S.M."/>
            <person name="Fierst J.L."/>
            <person name="Poret-Peterson A.T."/>
            <person name="Oremland R.S."/>
            <person name="Dunlap D.S."/>
            <person name="Akob D.M."/>
        </authorList>
    </citation>
    <scope>NUCLEOTIDE SEQUENCE [LARGE SCALE GENOMIC DNA]</scope>
    <source>
        <strain evidence="9 10">DSM 3247</strain>
    </source>
</reference>
<dbReference type="PRINTS" id="PR01434">
    <property type="entry name" value="NADHDHGNASE5"/>
</dbReference>
<feature type="transmembrane region" description="Helical" evidence="6">
    <location>
        <begin position="497"/>
        <end position="514"/>
    </location>
</feature>
<keyword evidence="3 6" id="KW-1133">Transmembrane helix</keyword>
<dbReference type="InterPro" id="IPR001516">
    <property type="entry name" value="Proton_antipo_N"/>
</dbReference>
<dbReference type="GO" id="GO:0003954">
    <property type="term" value="F:NADH dehydrogenase activity"/>
    <property type="evidence" value="ECO:0007669"/>
    <property type="project" value="TreeGrafter"/>
</dbReference>
<dbReference type="InterPro" id="IPR003945">
    <property type="entry name" value="NU5C-like"/>
</dbReference>
<dbReference type="STRING" id="29542.A6070_14385"/>
<dbReference type="OrthoDB" id="9805769at2"/>
<dbReference type="InterPro" id="IPR001750">
    <property type="entry name" value="ND/Mrp_TM"/>
</dbReference>
<evidence type="ECO:0008006" key="11">
    <source>
        <dbReference type="Google" id="ProtNLM"/>
    </source>
</evidence>
<feature type="transmembrane region" description="Helical" evidence="6">
    <location>
        <begin position="369"/>
        <end position="391"/>
    </location>
</feature>
<accession>A0A1L3GF78</accession>
<evidence type="ECO:0000256" key="2">
    <source>
        <dbReference type="ARBA" id="ARBA00022692"/>
    </source>
</evidence>
<dbReference type="Pfam" id="PF00361">
    <property type="entry name" value="Proton_antipo_M"/>
    <property type="match status" value="1"/>
</dbReference>
<evidence type="ECO:0000313" key="10">
    <source>
        <dbReference type="Proteomes" id="UP000182264"/>
    </source>
</evidence>
<feature type="transmembrane region" description="Helical" evidence="6">
    <location>
        <begin position="114"/>
        <end position="131"/>
    </location>
</feature>
<evidence type="ECO:0000259" key="8">
    <source>
        <dbReference type="Pfam" id="PF00662"/>
    </source>
</evidence>
<keyword evidence="4 6" id="KW-0472">Membrane</keyword>
<evidence type="ECO:0000256" key="5">
    <source>
        <dbReference type="RuleBase" id="RU000320"/>
    </source>
</evidence>
<comment type="subcellular location">
    <subcellularLocation>
        <location evidence="1">Endomembrane system</location>
        <topology evidence="1">Multi-pass membrane protein</topology>
    </subcellularLocation>
    <subcellularLocation>
        <location evidence="5">Membrane</location>
        <topology evidence="5">Multi-pass membrane protein</topology>
    </subcellularLocation>
</comment>
<keyword evidence="10" id="KW-1185">Reference proteome</keyword>
<feature type="transmembrane region" description="Helical" evidence="6">
    <location>
        <begin position="274"/>
        <end position="295"/>
    </location>
</feature>
<dbReference type="GO" id="GO:0008137">
    <property type="term" value="F:NADH dehydrogenase (ubiquinone) activity"/>
    <property type="evidence" value="ECO:0007669"/>
    <property type="project" value="InterPro"/>
</dbReference>
<feature type="transmembrane region" description="Helical" evidence="6">
    <location>
        <begin position="411"/>
        <end position="434"/>
    </location>
</feature>
<dbReference type="AlphaFoldDB" id="A0A1L3GF78"/>
<proteinExistence type="predicted"/>
<evidence type="ECO:0000259" key="7">
    <source>
        <dbReference type="Pfam" id="PF00361"/>
    </source>
</evidence>
<evidence type="ECO:0000256" key="3">
    <source>
        <dbReference type="ARBA" id="ARBA00022989"/>
    </source>
</evidence>
<dbReference type="Gene3D" id="1.20.5.2700">
    <property type="match status" value="1"/>
</dbReference>
<dbReference type="Pfam" id="PF00662">
    <property type="entry name" value="Proton_antipo_N"/>
    <property type="match status" value="1"/>
</dbReference>
<gene>
    <name evidence="9" type="ORF">A7E75_05755</name>
</gene>
<evidence type="ECO:0000256" key="4">
    <source>
        <dbReference type="ARBA" id="ARBA00023136"/>
    </source>
</evidence>
<feature type="transmembrane region" description="Helical" evidence="6">
    <location>
        <begin position="137"/>
        <end position="156"/>
    </location>
</feature>
<keyword evidence="2 5" id="KW-0812">Transmembrane</keyword>
<feature type="transmembrane region" description="Helical" evidence="6">
    <location>
        <begin position="78"/>
        <end position="102"/>
    </location>
</feature>
<dbReference type="PRINTS" id="PR01435">
    <property type="entry name" value="NPOXDRDTASE5"/>
</dbReference>
<dbReference type="PANTHER" id="PTHR42829:SF2">
    <property type="entry name" value="NADH-UBIQUINONE OXIDOREDUCTASE CHAIN 5"/>
    <property type="match status" value="1"/>
</dbReference>
<dbReference type="PANTHER" id="PTHR42829">
    <property type="entry name" value="NADH-UBIQUINONE OXIDOREDUCTASE CHAIN 5"/>
    <property type="match status" value="1"/>
</dbReference>
<feature type="transmembrane region" description="Helical" evidence="6">
    <location>
        <begin position="244"/>
        <end position="268"/>
    </location>
</feature>
<dbReference type="RefSeq" id="WP_072286429.1">
    <property type="nucleotide sequence ID" value="NZ_CP015455.1"/>
</dbReference>
<dbReference type="NCBIfam" id="TIGR01974">
    <property type="entry name" value="NDH_I_L"/>
    <property type="match status" value="1"/>
</dbReference>
<feature type="transmembrane region" description="Helical" evidence="6">
    <location>
        <begin position="6"/>
        <end position="24"/>
    </location>
</feature>
<feature type="transmembrane region" description="Helical" evidence="6">
    <location>
        <begin position="596"/>
        <end position="616"/>
    </location>
</feature>
<dbReference type="EMBL" id="CP015518">
    <property type="protein sequence ID" value="APG24587.1"/>
    <property type="molecule type" value="Genomic_DNA"/>
</dbReference>
<dbReference type="KEGG" id="pace:A6070_14385"/>
<feature type="transmembrane region" description="Helical" evidence="6">
    <location>
        <begin position="326"/>
        <end position="348"/>
    </location>
</feature>
<dbReference type="GO" id="GO:0016020">
    <property type="term" value="C:membrane"/>
    <property type="evidence" value="ECO:0007669"/>
    <property type="project" value="UniProtKB-SubCell"/>
</dbReference>
<evidence type="ECO:0000256" key="1">
    <source>
        <dbReference type="ARBA" id="ARBA00004127"/>
    </source>
</evidence>
<name>A0A1L3GF78_SYNAC</name>
<feature type="transmembrane region" description="Helical" evidence="6">
    <location>
        <begin position="31"/>
        <end position="51"/>
    </location>
</feature>
<evidence type="ECO:0000256" key="6">
    <source>
        <dbReference type="SAM" id="Phobius"/>
    </source>
</evidence>
<feature type="transmembrane region" description="Helical" evidence="6">
    <location>
        <begin position="177"/>
        <end position="198"/>
    </location>
</feature>
<feature type="transmembrane region" description="Helical" evidence="6">
    <location>
        <begin position="204"/>
        <end position="223"/>
    </location>
</feature>
<feature type="transmembrane region" description="Helical" evidence="6">
    <location>
        <begin position="302"/>
        <end position="320"/>
    </location>
</feature>
<organism evidence="9 10">
    <name type="scientific">Syntrophotalea acetylenica</name>
    <name type="common">Pelobacter acetylenicus</name>
    <dbReference type="NCBI Taxonomy" id="29542"/>
    <lineage>
        <taxon>Bacteria</taxon>
        <taxon>Pseudomonadati</taxon>
        <taxon>Thermodesulfobacteriota</taxon>
        <taxon>Desulfuromonadia</taxon>
        <taxon>Desulfuromonadales</taxon>
        <taxon>Syntrophotaleaceae</taxon>
        <taxon>Syntrophotalea</taxon>
    </lineage>
</organism>
<dbReference type="Proteomes" id="UP000182264">
    <property type="component" value="Chromosome"/>
</dbReference>
<protein>
    <recommendedName>
        <fullName evidence="11">NADH-quinone oxidoreductase subunit L</fullName>
    </recommendedName>
</protein>
<dbReference type="GO" id="GO:0042773">
    <property type="term" value="P:ATP synthesis coupled electron transport"/>
    <property type="evidence" value="ECO:0007669"/>
    <property type="project" value="InterPro"/>
</dbReference>
<feature type="domain" description="NADH:quinone oxidoreductase/Mrp antiporter transmembrane" evidence="7">
    <location>
        <begin position="131"/>
        <end position="407"/>
    </location>
</feature>
<feature type="domain" description="NADH-Ubiquinone oxidoreductase (complex I) chain 5 N-terminal" evidence="8">
    <location>
        <begin position="65"/>
        <end position="115"/>
    </location>
</feature>
<dbReference type="NCBIfam" id="NF005141">
    <property type="entry name" value="PRK06590.1"/>
    <property type="match status" value="1"/>
</dbReference>